<evidence type="ECO:0000256" key="1">
    <source>
        <dbReference type="SAM" id="MobiDB-lite"/>
    </source>
</evidence>
<reference evidence="2" key="1">
    <citation type="submission" date="2021-02" db="EMBL/GenBank/DDBJ databases">
        <authorList>
            <person name="Dougan E. K."/>
            <person name="Rhodes N."/>
            <person name="Thang M."/>
            <person name="Chan C."/>
        </authorList>
    </citation>
    <scope>NUCLEOTIDE SEQUENCE</scope>
</reference>
<gene>
    <name evidence="2" type="ORF">PGLA1383_LOCUS24079</name>
</gene>
<feature type="region of interest" description="Disordered" evidence="1">
    <location>
        <begin position="187"/>
        <end position="232"/>
    </location>
</feature>
<dbReference type="Proteomes" id="UP000654075">
    <property type="component" value="Unassembled WGS sequence"/>
</dbReference>
<accession>A0A813EVM1</accession>
<comment type="caution">
    <text evidence="2">The sequence shown here is derived from an EMBL/GenBank/DDBJ whole genome shotgun (WGS) entry which is preliminary data.</text>
</comment>
<dbReference type="CDD" id="cd00084">
    <property type="entry name" value="HMG-box_SF"/>
    <property type="match status" value="1"/>
</dbReference>
<evidence type="ECO:0000313" key="3">
    <source>
        <dbReference type="Proteomes" id="UP000654075"/>
    </source>
</evidence>
<proteinExistence type="predicted"/>
<feature type="compositionally biased region" description="Basic and acidic residues" evidence="1">
    <location>
        <begin position="8"/>
        <end position="20"/>
    </location>
</feature>
<name>A0A813EVM1_POLGL</name>
<organism evidence="2 3">
    <name type="scientific">Polarella glacialis</name>
    <name type="common">Dinoflagellate</name>
    <dbReference type="NCBI Taxonomy" id="89957"/>
    <lineage>
        <taxon>Eukaryota</taxon>
        <taxon>Sar</taxon>
        <taxon>Alveolata</taxon>
        <taxon>Dinophyceae</taxon>
        <taxon>Suessiales</taxon>
        <taxon>Suessiaceae</taxon>
        <taxon>Polarella</taxon>
    </lineage>
</organism>
<feature type="compositionally biased region" description="Acidic residues" evidence="1">
    <location>
        <begin position="201"/>
        <end position="220"/>
    </location>
</feature>
<keyword evidence="3" id="KW-1185">Reference proteome</keyword>
<evidence type="ECO:0000313" key="2">
    <source>
        <dbReference type="EMBL" id="CAE8606081.1"/>
    </source>
</evidence>
<protein>
    <submittedName>
        <fullName evidence="2">Uncharacterized protein</fullName>
    </submittedName>
</protein>
<feature type="region of interest" description="Disordered" evidence="1">
    <location>
        <begin position="1"/>
        <end position="22"/>
    </location>
</feature>
<dbReference type="AlphaFoldDB" id="A0A813EVM1"/>
<sequence length="232" mass="25368">MEAGLPDGRTEEAGADERCRSAQVSSEKTEPVAWCVVPSCYGGSVISLADEDTPRMSHQASNWGLCMDFNRGTSCPSFCDVEAVPSFEAGAGEFKMLVVYLGVVLPRFELLYHRIDAPESHFPVSNGYGVFLNEQWAQIVASIDPTVRASKTDDDVSKVAQDIWRGLSGRAKAEYQSRVPAGTVVVIPGEPANVPKHNTVPDEEEDSEPDSNSDQGDEDFFVAKKLRKPRKK</sequence>
<dbReference type="EMBL" id="CAJNNV010018629">
    <property type="protein sequence ID" value="CAE8606081.1"/>
    <property type="molecule type" value="Genomic_DNA"/>
</dbReference>